<name>A0A9Y2EU29_9FIRM</name>
<protein>
    <submittedName>
        <fullName evidence="2">Uncharacterized protein</fullName>
    </submittedName>
</protein>
<feature type="region of interest" description="Disordered" evidence="1">
    <location>
        <begin position="1"/>
        <end position="63"/>
    </location>
</feature>
<dbReference type="Proteomes" id="UP001243623">
    <property type="component" value="Chromosome"/>
</dbReference>
<dbReference type="KEGG" id="sgbi:P3F81_01365"/>
<reference evidence="2" key="1">
    <citation type="submission" date="2023-03" db="EMBL/GenBank/DDBJ databases">
        <title>Selenobaculum gbiensis gen. nov. sp. nov., a new bacterium isolated from the gut microbiota of IBD patient.</title>
        <authorList>
            <person name="Yeo S."/>
            <person name="Park H."/>
            <person name="Huh C.S."/>
        </authorList>
    </citation>
    <scope>NUCLEOTIDE SEQUENCE</scope>
    <source>
        <strain evidence="2">ICN-92133</strain>
    </source>
</reference>
<feature type="compositionally biased region" description="Polar residues" evidence="1">
    <location>
        <begin position="1"/>
        <end position="13"/>
    </location>
</feature>
<feature type="compositionally biased region" description="Basic and acidic residues" evidence="1">
    <location>
        <begin position="25"/>
        <end position="34"/>
    </location>
</feature>
<gene>
    <name evidence="2" type="ORF">P3F81_01365</name>
</gene>
<keyword evidence="3" id="KW-1185">Reference proteome</keyword>
<dbReference type="AlphaFoldDB" id="A0A9Y2EU29"/>
<evidence type="ECO:0000313" key="3">
    <source>
        <dbReference type="Proteomes" id="UP001243623"/>
    </source>
</evidence>
<proteinExistence type="predicted"/>
<organism evidence="2 3">
    <name type="scientific">Selenobaculum gibii</name>
    <dbReference type="NCBI Taxonomy" id="3054208"/>
    <lineage>
        <taxon>Bacteria</taxon>
        <taxon>Bacillati</taxon>
        <taxon>Bacillota</taxon>
        <taxon>Negativicutes</taxon>
        <taxon>Selenomonadales</taxon>
        <taxon>Selenomonadaceae</taxon>
        <taxon>Selenobaculum</taxon>
    </lineage>
</organism>
<sequence length="158" mass="17049">MSSIQGVNHNLWNTATSASTSSVNKMDDVAEQFKKTLAGETNSSKSQGKDGSAEETTTTIQRSVITADDGSQIVVLTQITVDSSGKQIESKVISKQKISTGNDKQSQHGSNAFNIGKSQDKDDDKTTLNAMADRARKEYEDNSVINSSQLENIFKANI</sequence>
<evidence type="ECO:0000256" key="1">
    <source>
        <dbReference type="SAM" id="MobiDB-lite"/>
    </source>
</evidence>
<feature type="compositionally biased region" description="Polar residues" evidence="1">
    <location>
        <begin position="96"/>
        <end position="117"/>
    </location>
</feature>
<dbReference type="EMBL" id="CP120678">
    <property type="protein sequence ID" value="WIW71000.1"/>
    <property type="molecule type" value="Genomic_DNA"/>
</dbReference>
<dbReference type="RefSeq" id="WP_147667058.1">
    <property type="nucleotide sequence ID" value="NZ_CP120678.1"/>
</dbReference>
<feature type="region of interest" description="Disordered" evidence="1">
    <location>
        <begin position="96"/>
        <end position="126"/>
    </location>
</feature>
<evidence type="ECO:0000313" key="2">
    <source>
        <dbReference type="EMBL" id="WIW71000.1"/>
    </source>
</evidence>
<accession>A0A9Y2EU29</accession>
<feature type="compositionally biased region" description="Polar residues" evidence="1">
    <location>
        <begin position="54"/>
        <end position="63"/>
    </location>
</feature>